<dbReference type="InterPro" id="IPR010401">
    <property type="entry name" value="AGL/Gdb1"/>
</dbReference>
<organism evidence="3 4">
    <name type="scientific">Labilibaculum antarcticum</name>
    <dbReference type="NCBI Taxonomy" id="1717717"/>
    <lineage>
        <taxon>Bacteria</taxon>
        <taxon>Pseudomonadati</taxon>
        <taxon>Bacteroidota</taxon>
        <taxon>Bacteroidia</taxon>
        <taxon>Marinilabiliales</taxon>
        <taxon>Marinifilaceae</taxon>
        <taxon>Labilibaculum</taxon>
    </lineage>
</organism>
<feature type="domain" description="Glycogen debranching enzyme bacterial and archaeal type N-terminal" evidence="2">
    <location>
        <begin position="20"/>
        <end position="239"/>
    </location>
</feature>
<dbReference type="KEGG" id="mbas:ALGA_3656"/>
<dbReference type="GO" id="GO:0004135">
    <property type="term" value="F:amylo-alpha-1,6-glucosidase activity"/>
    <property type="evidence" value="ECO:0007669"/>
    <property type="project" value="InterPro"/>
</dbReference>
<evidence type="ECO:0000313" key="3">
    <source>
        <dbReference type="EMBL" id="BAX81948.1"/>
    </source>
</evidence>
<gene>
    <name evidence="3" type="ORF">ALGA_3656</name>
</gene>
<dbReference type="Pfam" id="PF12439">
    <property type="entry name" value="GDE_N"/>
    <property type="match status" value="1"/>
</dbReference>
<accession>A0A1Y1CND3</accession>
<dbReference type="OrthoDB" id="9761875at2"/>
<dbReference type="Pfam" id="PF06202">
    <property type="entry name" value="GDE_C"/>
    <property type="match status" value="1"/>
</dbReference>
<evidence type="ECO:0000259" key="2">
    <source>
        <dbReference type="Pfam" id="PF12439"/>
    </source>
</evidence>
<sequence length="644" mass="74305">MDYLKFDKAQLVNTEYSLKKEYIRTNRAGSFASSTIINCNTRKYHGLLICPIDNFGGENHVLLSSLDETIVQHDSPFHLGIHKFPGEYSPKGNKYVREYLMDPTPTIIYRVGGVVLRKELLLVEKEQRVLVRYTLLEANSSTTLRLQPFLAFRNIHSLTKANLDANTRSEDISNGIKIRLYQDFPYLYMQSSVESEFVHVPDWYYDIEYKEEKKRGYDYHEDLFVPGYFEMNIKKGESIVFSAGTKEISPKTLAKQFDSELKKRVRQDSFENCLENSAVQFFSKNSHGTRIINGFPWFSTSERNTYLSLPGLTLARGDQKTFLDAFDTVFKRVCNRFSKDPAVNEGRFSVDVPLWSFWTLQKYIEAGADRKEIWKKYSKKIKEIFQSYKHGSNLAIKMHDNGLLWIMEQGVTWMNVKHRGVSLNRRMGYVVEINALWYNAICFALEMAGEAKDTKFVAEWAGVKENLKESFIDAFWDESKSYLADYVDDTHKSWAVRPNQLFAVSLPYSCLSDNQKKAVLDVLENELLTPRGLRTLSPKNHEYEGVIEGNEESRSKAFHYGSVYPWLIGHFAEAYLKLHKLSGETKIKRWLAVFEDSLLEHGLGTVSEIYSGNPPHKPNEATSYGLSVAEIIRVTKMFNKSSLK</sequence>
<dbReference type="PANTHER" id="PTHR10569">
    <property type="entry name" value="GLYCOGEN DEBRANCHING ENZYME"/>
    <property type="match status" value="1"/>
</dbReference>
<keyword evidence="4" id="KW-1185">Reference proteome</keyword>
<dbReference type="Proteomes" id="UP000218267">
    <property type="component" value="Chromosome"/>
</dbReference>
<proteinExistence type="predicted"/>
<dbReference type="InterPro" id="IPR012341">
    <property type="entry name" value="6hp_glycosidase-like_sf"/>
</dbReference>
<dbReference type="InterPro" id="IPR032790">
    <property type="entry name" value="GDE_C"/>
</dbReference>
<name>A0A1Y1CND3_9BACT</name>
<reference evidence="4" key="2">
    <citation type="journal article" date="2020" name="Antonie Van Leeuwenhoek">
        <title>Labilibaculum antarcticum sp. nov., a novel facultative anaerobic, psychrotorelant bacterium isolated from marine sediment of Antarctica.</title>
        <authorList>
            <person name="Watanabe M."/>
            <person name="Kojima H."/>
            <person name="Fukui M."/>
        </authorList>
    </citation>
    <scope>NUCLEOTIDE SEQUENCE [LARGE SCALE GENOMIC DNA]</scope>
    <source>
        <strain evidence="4">SPP2</strain>
    </source>
</reference>
<dbReference type="InterPro" id="IPR024742">
    <property type="entry name" value="Glycogen_debranch_N"/>
</dbReference>
<dbReference type="Gene3D" id="1.50.10.10">
    <property type="match status" value="1"/>
</dbReference>
<dbReference type="PANTHER" id="PTHR10569:SF2">
    <property type="entry name" value="GLYCOGEN DEBRANCHING ENZYME"/>
    <property type="match status" value="1"/>
</dbReference>
<dbReference type="RefSeq" id="WP_096431833.1">
    <property type="nucleotide sequence ID" value="NZ_AP018042.1"/>
</dbReference>
<dbReference type="GO" id="GO:0004134">
    <property type="term" value="F:4-alpha-glucanotransferase activity"/>
    <property type="evidence" value="ECO:0007669"/>
    <property type="project" value="InterPro"/>
</dbReference>
<evidence type="ECO:0000259" key="1">
    <source>
        <dbReference type="Pfam" id="PF06202"/>
    </source>
</evidence>
<evidence type="ECO:0000313" key="4">
    <source>
        <dbReference type="Proteomes" id="UP000218267"/>
    </source>
</evidence>
<dbReference type="EMBL" id="AP018042">
    <property type="protein sequence ID" value="BAX81948.1"/>
    <property type="molecule type" value="Genomic_DNA"/>
</dbReference>
<dbReference type="SUPFAM" id="SSF48208">
    <property type="entry name" value="Six-hairpin glycosidases"/>
    <property type="match status" value="1"/>
</dbReference>
<dbReference type="GO" id="GO:0005980">
    <property type="term" value="P:glycogen catabolic process"/>
    <property type="evidence" value="ECO:0007669"/>
    <property type="project" value="InterPro"/>
</dbReference>
<dbReference type="AlphaFoldDB" id="A0A1Y1CND3"/>
<reference evidence="3 4" key="1">
    <citation type="journal article" date="2018" name="Mar. Genomics">
        <title>Complete genome sequence of Marinifilaceae bacterium strain SPP2, isolated from the Antarctic marine sediment.</title>
        <authorList>
            <person name="Watanabe M."/>
            <person name="Kojima H."/>
            <person name="Fukui M."/>
        </authorList>
    </citation>
    <scope>NUCLEOTIDE SEQUENCE [LARGE SCALE GENOMIC DNA]</scope>
    <source>
        <strain evidence="3 4">SPP2</strain>
    </source>
</reference>
<protein>
    <submittedName>
        <fullName evidence="3">Amylo-alpha-1,6-glucosidase</fullName>
    </submittedName>
</protein>
<dbReference type="InterPro" id="IPR008928">
    <property type="entry name" value="6-hairpin_glycosidase_sf"/>
</dbReference>
<feature type="domain" description="Glycogen debranching enzyme C-terminal" evidence="1">
    <location>
        <begin position="278"/>
        <end position="633"/>
    </location>
</feature>